<evidence type="ECO:0000256" key="5">
    <source>
        <dbReference type="PIRNR" id="PIRNR038471"/>
    </source>
</evidence>
<protein>
    <recommendedName>
        <fullName evidence="2 5">Cell shape-determining protein MreC</fullName>
    </recommendedName>
    <alternativeName>
        <fullName evidence="4 5">Cell shape protein MreC</fullName>
    </alternativeName>
</protein>
<organism evidence="9 10">
    <name type="scientific">Enterococcus hulanensis</name>
    <dbReference type="NCBI Taxonomy" id="2559929"/>
    <lineage>
        <taxon>Bacteria</taxon>
        <taxon>Bacillati</taxon>
        <taxon>Bacillota</taxon>
        <taxon>Bacilli</taxon>
        <taxon>Lactobacillales</taxon>
        <taxon>Enterococcaceae</taxon>
        <taxon>Enterococcus</taxon>
    </lineage>
</organism>
<dbReference type="EMBL" id="JARPYI010000005">
    <property type="protein sequence ID" value="MDT2600155.1"/>
    <property type="molecule type" value="Genomic_DNA"/>
</dbReference>
<dbReference type="PANTHER" id="PTHR34138:SF1">
    <property type="entry name" value="CELL SHAPE-DETERMINING PROTEIN MREC"/>
    <property type="match status" value="1"/>
</dbReference>
<keyword evidence="10" id="KW-1185">Reference proteome</keyword>
<evidence type="ECO:0000259" key="8">
    <source>
        <dbReference type="Pfam" id="PF04085"/>
    </source>
</evidence>
<dbReference type="RefSeq" id="WP_311822369.1">
    <property type="nucleotide sequence ID" value="NZ_JARPYF010000005.1"/>
</dbReference>
<evidence type="ECO:0000256" key="7">
    <source>
        <dbReference type="SAM" id="Phobius"/>
    </source>
</evidence>
<dbReference type="PIRSF" id="PIRSF038471">
    <property type="entry name" value="MreC"/>
    <property type="match status" value="1"/>
</dbReference>
<proteinExistence type="inferred from homology"/>
<dbReference type="Proteomes" id="UP001252875">
    <property type="component" value="Unassembled WGS sequence"/>
</dbReference>
<dbReference type="InterPro" id="IPR042175">
    <property type="entry name" value="Cell/Rod_MreC_2"/>
</dbReference>
<dbReference type="PANTHER" id="PTHR34138">
    <property type="entry name" value="CELL SHAPE-DETERMINING PROTEIN MREC"/>
    <property type="match status" value="1"/>
</dbReference>
<dbReference type="Gene3D" id="2.40.10.350">
    <property type="entry name" value="Rod shape-determining protein MreC, domain 2"/>
    <property type="match status" value="1"/>
</dbReference>
<evidence type="ECO:0000256" key="4">
    <source>
        <dbReference type="ARBA" id="ARBA00032089"/>
    </source>
</evidence>
<keyword evidence="7" id="KW-1133">Transmembrane helix</keyword>
<keyword evidence="7" id="KW-0472">Membrane</keyword>
<keyword evidence="6" id="KW-0175">Coiled coil</keyword>
<evidence type="ECO:0000313" key="9">
    <source>
        <dbReference type="EMBL" id="MDT2600155.1"/>
    </source>
</evidence>
<name>A0ABU3EZ51_9ENTE</name>
<evidence type="ECO:0000256" key="3">
    <source>
        <dbReference type="ARBA" id="ARBA00022960"/>
    </source>
</evidence>
<dbReference type="Pfam" id="PF04085">
    <property type="entry name" value="MreC"/>
    <property type="match status" value="1"/>
</dbReference>
<reference evidence="9 10" key="1">
    <citation type="submission" date="2023-03" db="EMBL/GenBank/DDBJ databases">
        <authorList>
            <person name="Shen W."/>
            <person name="Cai J."/>
        </authorList>
    </citation>
    <scope>NUCLEOTIDE SEQUENCE [LARGE SCALE GENOMIC DNA]</scope>
    <source>
        <strain evidence="9 10">D6-4</strain>
    </source>
</reference>
<evidence type="ECO:0000313" key="10">
    <source>
        <dbReference type="Proteomes" id="UP001252875"/>
    </source>
</evidence>
<accession>A0ABU3EZ51</accession>
<dbReference type="NCBIfam" id="TIGR00219">
    <property type="entry name" value="mreC"/>
    <property type="match status" value="1"/>
</dbReference>
<keyword evidence="7" id="KW-0812">Transmembrane</keyword>
<comment type="similarity">
    <text evidence="1 5">Belongs to the MreC family.</text>
</comment>
<keyword evidence="3 5" id="KW-0133">Cell shape</keyword>
<sequence length="282" mass="31074">MRKFSTSKKNIIIPIVIIVVGIVSIIAIYQPKNSAGNTVQAVVNDTIASVNKVITAPKRWLNNRTKSVSNLTSTYKENQKLKNKVHQTDDLKQQAKNQAQEIERLKAEAELNQTLTNYEKVSATVITRSPKTWQDTLIVDKGSDDGVQKNMAVMSQKGLIGRVMDVDAHSAKIRLLTSNNKSSNHFSIKISSKNGDSLGVLNKYDEEAEQLIGSQFSREKDIKEGDVVKTSGLGGNSPADLVIGKVVKVKTDSYGMNQEAHIKPYAQMDDISFVTIIQGMVE</sequence>
<feature type="transmembrane region" description="Helical" evidence="7">
    <location>
        <begin position="12"/>
        <end position="29"/>
    </location>
</feature>
<comment type="function">
    <text evidence="5">Involved in formation and maintenance of cell shape.</text>
</comment>
<dbReference type="Gene3D" id="2.40.10.340">
    <property type="entry name" value="Rod shape-determining protein MreC, domain 1"/>
    <property type="match status" value="1"/>
</dbReference>
<dbReference type="InterPro" id="IPR042177">
    <property type="entry name" value="Cell/Rod_1"/>
</dbReference>
<feature type="coiled-coil region" evidence="6">
    <location>
        <begin position="78"/>
        <end position="117"/>
    </location>
</feature>
<feature type="domain" description="Rod shape-determining protein MreC beta-barrel core" evidence="8">
    <location>
        <begin position="125"/>
        <end position="278"/>
    </location>
</feature>
<evidence type="ECO:0000256" key="6">
    <source>
        <dbReference type="SAM" id="Coils"/>
    </source>
</evidence>
<dbReference type="InterPro" id="IPR007221">
    <property type="entry name" value="MreC"/>
</dbReference>
<dbReference type="InterPro" id="IPR055342">
    <property type="entry name" value="MreC_beta-barrel_core"/>
</dbReference>
<gene>
    <name evidence="9" type="primary">mreC</name>
    <name evidence="9" type="ORF">P7D85_10250</name>
</gene>
<comment type="caution">
    <text evidence="9">The sequence shown here is derived from an EMBL/GenBank/DDBJ whole genome shotgun (WGS) entry which is preliminary data.</text>
</comment>
<evidence type="ECO:0000256" key="2">
    <source>
        <dbReference type="ARBA" id="ARBA00013855"/>
    </source>
</evidence>
<evidence type="ECO:0000256" key="1">
    <source>
        <dbReference type="ARBA" id="ARBA00009369"/>
    </source>
</evidence>